<evidence type="ECO:0000313" key="1">
    <source>
        <dbReference type="EMBL" id="VYU68161.1"/>
    </source>
</evidence>
<protein>
    <submittedName>
        <fullName evidence="1">Uncharacterized protein</fullName>
    </submittedName>
</protein>
<sequence length="116" mass="13156">MIKLHKKEQLDVLKTKYSKEILKEAEEIITLLDDNYGANRDVDKDLGGYIGLLESKGDVAEIKANSIKGLIPEYTDIIKGDDGIDYYSSLFLLSDDYSIVVFSTKELHEILIEKEL</sequence>
<dbReference type="AlphaFoldDB" id="A0A6N3GW24"/>
<reference evidence="1" key="1">
    <citation type="submission" date="2019-11" db="EMBL/GenBank/DDBJ databases">
        <authorList>
            <person name="Feng L."/>
        </authorList>
    </citation>
    <scope>NUCLEOTIDE SEQUENCE</scope>
    <source>
        <strain evidence="1">CButyricumLFYP62</strain>
    </source>
</reference>
<accession>A0A6N3GW24</accession>
<name>A0A6N3GW24_CLOBU</name>
<dbReference type="RefSeq" id="WP_103673429.1">
    <property type="nucleotide sequence ID" value="NZ_CACRTU010000038.1"/>
</dbReference>
<gene>
    <name evidence="1" type="ORF">CBLFYP62_03311</name>
</gene>
<proteinExistence type="predicted"/>
<organism evidence="1">
    <name type="scientific">Clostridium butyricum</name>
    <dbReference type="NCBI Taxonomy" id="1492"/>
    <lineage>
        <taxon>Bacteria</taxon>
        <taxon>Bacillati</taxon>
        <taxon>Bacillota</taxon>
        <taxon>Clostridia</taxon>
        <taxon>Eubacteriales</taxon>
        <taxon>Clostridiaceae</taxon>
        <taxon>Clostridium</taxon>
    </lineage>
</organism>
<dbReference type="EMBL" id="CACRTU010000038">
    <property type="protein sequence ID" value="VYU68161.1"/>
    <property type="molecule type" value="Genomic_DNA"/>
</dbReference>